<evidence type="ECO:0000259" key="1">
    <source>
        <dbReference type="Pfam" id="PF13456"/>
    </source>
</evidence>
<dbReference type="InterPro" id="IPR044730">
    <property type="entry name" value="RNase_H-like_dom_plant"/>
</dbReference>
<reference evidence="3 4" key="1">
    <citation type="submission" date="2024-05" db="EMBL/GenBank/DDBJ databases">
        <title>De novo assembly of an allotetraploid wild potato.</title>
        <authorList>
            <person name="Hosaka A.J."/>
        </authorList>
    </citation>
    <scope>NUCLEOTIDE SEQUENCE [LARGE SCALE GENOMIC DNA]</scope>
    <source>
        <tissue evidence="3">Young leaves</tissue>
    </source>
</reference>
<keyword evidence="4" id="KW-1185">Reference proteome</keyword>
<dbReference type="PANTHER" id="PTHR47723:SF14">
    <property type="entry name" value="RNASE H TYPE-1 DOMAIN-CONTAINING PROTEIN"/>
    <property type="match status" value="1"/>
</dbReference>
<dbReference type="EMBL" id="JBJKTR010000004">
    <property type="protein sequence ID" value="KAL3370699.1"/>
    <property type="molecule type" value="Genomic_DNA"/>
</dbReference>
<dbReference type="InterPro" id="IPR026960">
    <property type="entry name" value="RVT-Znf"/>
</dbReference>
<gene>
    <name evidence="3" type="ORF">AABB24_007643</name>
</gene>
<comment type="caution">
    <text evidence="3">The sequence shown here is derived from an EMBL/GenBank/DDBJ whole genome shotgun (WGS) entry which is preliminary data.</text>
</comment>
<organism evidence="3 4">
    <name type="scientific">Solanum stoloniferum</name>
    <dbReference type="NCBI Taxonomy" id="62892"/>
    <lineage>
        <taxon>Eukaryota</taxon>
        <taxon>Viridiplantae</taxon>
        <taxon>Streptophyta</taxon>
        <taxon>Embryophyta</taxon>
        <taxon>Tracheophyta</taxon>
        <taxon>Spermatophyta</taxon>
        <taxon>Magnoliopsida</taxon>
        <taxon>eudicotyledons</taxon>
        <taxon>Gunneridae</taxon>
        <taxon>Pentapetalae</taxon>
        <taxon>asterids</taxon>
        <taxon>lamiids</taxon>
        <taxon>Solanales</taxon>
        <taxon>Solanaceae</taxon>
        <taxon>Solanoideae</taxon>
        <taxon>Solaneae</taxon>
        <taxon>Solanum</taxon>
    </lineage>
</organism>
<dbReference type="PANTHER" id="PTHR47723">
    <property type="entry name" value="OS05G0353850 PROTEIN"/>
    <property type="match status" value="1"/>
</dbReference>
<dbReference type="Proteomes" id="UP001627284">
    <property type="component" value="Unassembled WGS sequence"/>
</dbReference>
<evidence type="ECO:0000313" key="4">
    <source>
        <dbReference type="Proteomes" id="UP001627284"/>
    </source>
</evidence>
<dbReference type="Pfam" id="PF13966">
    <property type="entry name" value="zf-RVT"/>
    <property type="match status" value="1"/>
</dbReference>
<sequence>MEHIHSMNVDLNLNIDDRPIWTPTQNGSFTMASTWEIQRQKNDKSWFDSNTWCKKVPLKMNFILWRVVRDRIPTDSRLTKMGIAISSRCCYCRSPQEEDVDHFSCFGEFAKKIWSILCGPLGIPFDNIPIRMLIKFWWTWKTKNPVLNILMKCLPAITLWELWKARCGAKYGKDNYNTRKTINNISTSLVLILKGQFEKIKVDLDWESVRYLLISNISDKRIVQVKWLKPSNNFVKINSDGNCKDGYCGGGGVIRDHRGHLIFAYSLNLGHGTNNWAEAKTLLYGVEWCVRNEHDYILVESDSKVLVDCVNDINSIPWRIYDEVRELKAHMETTGFILSHCYREANKVADHMTFLSYDNPNNMAYDVFVELPTRVKGLMNMDRWKMTNFRTMKKKRNDLIWEPP</sequence>
<proteinExistence type="predicted"/>
<evidence type="ECO:0008006" key="5">
    <source>
        <dbReference type="Google" id="ProtNLM"/>
    </source>
</evidence>
<dbReference type="EMBL" id="JBJKTR010000004">
    <property type="protein sequence ID" value="KAL3370702.1"/>
    <property type="molecule type" value="Genomic_DNA"/>
</dbReference>
<dbReference type="InterPro" id="IPR012337">
    <property type="entry name" value="RNaseH-like_sf"/>
</dbReference>
<protein>
    <recommendedName>
        <fullName evidence="5">RNase H family protein</fullName>
    </recommendedName>
</protein>
<dbReference type="InterPro" id="IPR036397">
    <property type="entry name" value="RNaseH_sf"/>
</dbReference>
<dbReference type="AlphaFoldDB" id="A0ABD2UPH0"/>
<dbReference type="EMBL" id="JBJKTR010000004">
    <property type="protein sequence ID" value="KAL3370703.1"/>
    <property type="molecule type" value="Genomic_DNA"/>
</dbReference>
<accession>A0ABD2UPH0</accession>
<dbReference type="Gene3D" id="3.30.420.10">
    <property type="entry name" value="Ribonuclease H-like superfamily/Ribonuclease H"/>
    <property type="match status" value="1"/>
</dbReference>
<dbReference type="Pfam" id="PF13456">
    <property type="entry name" value="RVT_3"/>
    <property type="match status" value="1"/>
</dbReference>
<dbReference type="SUPFAM" id="SSF53098">
    <property type="entry name" value="Ribonuclease H-like"/>
    <property type="match status" value="1"/>
</dbReference>
<evidence type="ECO:0000259" key="2">
    <source>
        <dbReference type="Pfam" id="PF13966"/>
    </source>
</evidence>
<evidence type="ECO:0000313" key="3">
    <source>
        <dbReference type="EMBL" id="KAL3370702.1"/>
    </source>
</evidence>
<dbReference type="InterPro" id="IPR053151">
    <property type="entry name" value="RNase_H-like"/>
</dbReference>
<dbReference type="CDD" id="cd06222">
    <property type="entry name" value="RNase_H_like"/>
    <property type="match status" value="1"/>
</dbReference>
<dbReference type="InterPro" id="IPR002156">
    <property type="entry name" value="RNaseH_domain"/>
</dbReference>
<name>A0ABD2UPH0_9SOLN</name>
<feature type="domain" description="Reverse transcriptase zinc-binding" evidence="2">
    <location>
        <begin position="29"/>
        <end position="114"/>
    </location>
</feature>
<feature type="domain" description="RNase H type-1" evidence="1">
    <location>
        <begin position="238"/>
        <end position="351"/>
    </location>
</feature>
<dbReference type="EMBL" id="JBJKTR010000004">
    <property type="protein sequence ID" value="KAL3370700.1"/>
    <property type="molecule type" value="Genomic_DNA"/>
</dbReference>
<dbReference type="EMBL" id="JBJKTR010000004">
    <property type="protein sequence ID" value="KAL3370701.1"/>
    <property type="molecule type" value="Genomic_DNA"/>
</dbReference>